<accession>A0A699ZHY8</accession>
<evidence type="ECO:0000256" key="1">
    <source>
        <dbReference type="SAM" id="Phobius"/>
    </source>
</evidence>
<reference evidence="2 3" key="1">
    <citation type="submission" date="2020-02" db="EMBL/GenBank/DDBJ databases">
        <title>Draft genome sequence of Haematococcus lacustris strain NIES-144.</title>
        <authorList>
            <person name="Morimoto D."/>
            <person name="Nakagawa S."/>
            <person name="Yoshida T."/>
            <person name="Sawayama S."/>
        </authorList>
    </citation>
    <scope>NUCLEOTIDE SEQUENCE [LARGE SCALE GENOMIC DNA]</scope>
    <source>
        <strain evidence="2 3">NIES-144</strain>
    </source>
</reference>
<keyword evidence="1" id="KW-0812">Transmembrane</keyword>
<evidence type="ECO:0000313" key="3">
    <source>
        <dbReference type="Proteomes" id="UP000485058"/>
    </source>
</evidence>
<gene>
    <name evidence="2" type="ORF">HaLaN_15518</name>
</gene>
<dbReference type="Proteomes" id="UP000485058">
    <property type="component" value="Unassembled WGS sequence"/>
</dbReference>
<name>A0A699ZHY8_HAELA</name>
<feature type="transmembrane region" description="Helical" evidence="1">
    <location>
        <begin position="111"/>
        <end position="133"/>
    </location>
</feature>
<comment type="caution">
    <text evidence="2">The sequence shown here is derived from an EMBL/GenBank/DDBJ whole genome shotgun (WGS) entry which is preliminary data.</text>
</comment>
<keyword evidence="1" id="KW-0472">Membrane</keyword>
<dbReference type="AlphaFoldDB" id="A0A699ZHY8"/>
<keyword evidence="3" id="KW-1185">Reference proteome</keyword>
<feature type="non-terminal residue" evidence="2">
    <location>
        <position position="134"/>
    </location>
</feature>
<feature type="transmembrane region" description="Helical" evidence="1">
    <location>
        <begin position="52"/>
        <end position="72"/>
    </location>
</feature>
<feature type="non-terminal residue" evidence="2">
    <location>
        <position position="1"/>
    </location>
</feature>
<sequence length="134" mass="13860">MADAAKTISLSAARRSSTLRHTVVRGTCNAQQQSKSVLLSACGRDDGSRDDWIPLLAFGAAVGASALPAALLRLNKVSAAAEGAHPRCPSGTAPHPVAAAPQPAGHGQCRWLALGELFSALSWALCALLILFFM</sequence>
<organism evidence="2 3">
    <name type="scientific">Haematococcus lacustris</name>
    <name type="common">Green alga</name>
    <name type="synonym">Haematococcus pluvialis</name>
    <dbReference type="NCBI Taxonomy" id="44745"/>
    <lineage>
        <taxon>Eukaryota</taxon>
        <taxon>Viridiplantae</taxon>
        <taxon>Chlorophyta</taxon>
        <taxon>core chlorophytes</taxon>
        <taxon>Chlorophyceae</taxon>
        <taxon>CS clade</taxon>
        <taxon>Chlamydomonadales</taxon>
        <taxon>Haematococcaceae</taxon>
        <taxon>Haematococcus</taxon>
    </lineage>
</organism>
<proteinExistence type="predicted"/>
<protein>
    <submittedName>
        <fullName evidence="2">Uncharacterized protein</fullName>
    </submittedName>
</protein>
<evidence type="ECO:0000313" key="2">
    <source>
        <dbReference type="EMBL" id="GFH18676.1"/>
    </source>
</evidence>
<keyword evidence="1" id="KW-1133">Transmembrane helix</keyword>
<dbReference type="EMBL" id="BLLF01001336">
    <property type="protein sequence ID" value="GFH18676.1"/>
    <property type="molecule type" value="Genomic_DNA"/>
</dbReference>